<dbReference type="AlphaFoldDB" id="A0AA39I098"/>
<protein>
    <submittedName>
        <fullName evidence="2">Uncharacterized protein</fullName>
    </submittedName>
</protein>
<keyword evidence="3" id="KW-1185">Reference proteome</keyword>
<proteinExistence type="predicted"/>
<dbReference type="EMBL" id="JAUCMV010000002">
    <property type="protein sequence ID" value="KAK0414566.1"/>
    <property type="molecule type" value="Genomic_DNA"/>
</dbReference>
<dbReference type="Proteomes" id="UP001175271">
    <property type="component" value="Unassembled WGS sequence"/>
</dbReference>
<evidence type="ECO:0000313" key="2">
    <source>
        <dbReference type="EMBL" id="KAK0414566.1"/>
    </source>
</evidence>
<reference evidence="2" key="1">
    <citation type="submission" date="2023-06" db="EMBL/GenBank/DDBJ databases">
        <title>Genomic analysis of the entomopathogenic nematode Steinernema hermaphroditum.</title>
        <authorList>
            <person name="Schwarz E.M."/>
            <person name="Heppert J.K."/>
            <person name="Baniya A."/>
            <person name="Schwartz H.T."/>
            <person name="Tan C.-H."/>
            <person name="Antoshechkin I."/>
            <person name="Sternberg P.W."/>
            <person name="Goodrich-Blair H."/>
            <person name="Dillman A.R."/>
        </authorList>
    </citation>
    <scope>NUCLEOTIDE SEQUENCE</scope>
    <source>
        <strain evidence="2">PS9179</strain>
        <tissue evidence="2">Whole animal</tissue>
    </source>
</reference>
<name>A0AA39I098_9BILA</name>
<comment type="caution">
    <text evidence="2">The sequence shown here is derived from an EMBL/GenBank/DDBJ whole genome shotgun (WGS) entry which is preliminary data.</text>
</comment>
<evidence type="ECO:0000256" key="1">
    <source>
        <dbReference type="SAM" id="MobiDB-lite"/>
    </source>
</evidence>
<feature type="compositionally biased region" description="Basic and acidic residues" evidence="1">
    <location>
        <begin position="43"/>
        <end position="73"/>
    </location>
</feature>
<evidence type="ECO:0000313" key="3">
    <source>
        <dbReference type="Proteomes" id="UP001175271"/>
    </source>
</evidence>
<feature type="region of interest" description="Disordered" evidence="1">
    <location>
        <begin position="15"/>
        <end position="80"/>
    </location>
</feature>
<sequence length="80" mass="9003">MFIFKSNHEFFYHQADSDPITDEDAPEPIKWKSGNTGTMPPHDTNEERLCDGPPTKEHYRIHGSKSDINDKIGKSPGACS</sequence>
<accession>A0AA39I098</accession>
<gene>
    <name evidence="2" type="ORF">QR680_011499</name>
</gene>
<organism evidence="2 3">
    <name type="scientific">Steinernema hermaphroditum</name>
    <dbReference type="NCBI Taxonomy" id="289476"/>
    <lineage>
        <taxon>Eukaryota</taxon>
        <taxon>Metazoa</taxon>
        <taxon>Ecdysozoa</taxon>
        <taxon>Nematoda</taxon>
        <taxon>Chromadorea</taxon>
        <taxon>Rhabditida</taxon>
        <taxon>Tylenchina</taxon>
        <taxon>Panagrolaimomorpha</taxon>
        <taxon>Strongyloidoidea</taxon>
        <taxon>Steinernematidae</taxon>
        <taxon>Steinernema</taxon>
    </lineage>
</organism>